<evidence type="ECO:0000256" key="1">
    <source>
        <dbReference type="ARBA" id="ARBA00023125"/>
    </source>
</evidence>
<evidence type="ECO:0000256" key="2">
    <source>
        <dbReference type="PROSITE-ProRule" id="PRU00335"/>
    </source>
</evidence>
<evidence type="ECO:0000313" key="4">
    <source>
        <dbReference type="EMBL" id="QQZ58632.1"/>
    </source>
</evidence>
<dbReference type="KEGG" id="pson:JI735_17760"/>
<feature type="DNA-binding region" description="H-T-H motif" evidence="2">
    <location>
        <begin position="35"/>
        <end position="54"/>
    </location>
</feature>
<dbReference type="SUPFAM" id="SSF46689">
    <property type="entry name" value="Homeodomain-like"/>
    <property type="match status" value="1"/>
</dbReference>
<dbReference type="Pfam" id="PF00440">
    <property type="entry name" value="TetR_N"/>
    <property type="match status" value="1"/>
</dbReference>
<dbReference type="InterPro" id="IPR001647">
    <property type="entry name" value="HTH_TetR"/>
</dbReference>
<reference evidence="4 5" key="1">
    <citation type="submission" date="2021-01" db="EMBL/GenBank/DDBJ databases">
        <title>Whole genome sequence of Paenibacillus sonchi LMG 24727 for comparative genomics.</title>
        <authorList>
            <person name="Lee G."/>
            <person name="Kim M.-J."/>
            <person name="Lim K."/>
            <person name="Shin J.-H."/>
        </authorList>
    </citation>
    <scope>NUCLEOTIDE SEQUENCE [LARGE SCALE GENOMIC DNA]</scope>
    <source>
        <strain evidence="4 5">LMG 24727</strain>
    </source>
</reference>
<proteinExistence type="predicted"/>
<dbReference type="GO" id="GO:0003677">
    <property type="term" value="F:DNA binding"/>
    <property type="evidence" value="ECO:0007669"/>
    <property type="project" value="UniProtKB-UniRule"/>
</dbReference>
<dbReference type="AlphaFoldDB" id="A0A974SAA8"/>
<evidence type="ECO:0000259" key="3">
    <source>
        <dbReference type="PROSITE" id="PS50977"/>
    </source>
</evidence>
<sequence length="222" mass="26804">MKIRLLSPECLKPRNKKHNIRLLLHVRKNGFQGLKMDEISKIMDISRATLYKYFSTKEDIITFIVSSFVEYIHEIIEDSDSNQVFVQRFQQTFEQTILLKEYITDIFLRELENSYPENYERLKEAMKQREDQELAFYDDGIKEGFFNKIDGRLIIMQDEILSNILDVKYLMENHLTVYQVLFDYYNLKKFQLFKPDKIKMIDDNLMIPRIEHMAQKISKNLY</sequence>
<feature type="domain" description="HTH tetR-type" evidence="3">
    <location>
        <begin position="12"/>
        <end position="72"/>
    </location>
</feature>
<keyword evidence="1 2" id="KW-0238">DNA-binding</keyword>
<dbReference type="RefSeq" id="WP_051052140.1">
    <property type="nucleotide sequence ID" value="NZ_CP068595.1"/>
</dbReference>
<protein>
    <submittedName>
        <fullName evidence="4">TetR/AcrR family transcriptional regulator</fullName>
    </submittedName>
</protein>
<organism evidence="4 5">
    <name type="scientific">Paenibacillus sonchi</name>
    <dbReference type="NCBI Taxonomy" id="373687"/>
    <lineage>
        <taxon>Bacteria</taxon>
        <taxon>Bacillati</taxon>
        <taxon>Bacillota</taxon>
        <taxon>Bacilli</taxon>
        <taxon>Bacillales</taxon>
        <taxon>Paenibacillaceae</taxon>
        <taxon>Paenibacillus</taxon>
        <taxon>Paenibacillus sonchi group</taxon>
    </lineage>
</organism>
<gene>
    <name evidence="4" type="ORF">JI735_17760</name>
</gene>
<name>A0A974SAA8_9BACL</name>
<dbReference type="Gene3D" id="1.10.357.10">
    <property type="entry name" value="Tetracycline Repressor, domain 2"/>
    <property type="match status" value="1"/>
</dbReference>
<dbReference type="PROSITE" id="PS50977">
    <property type="entry name" value="HTH_TETR_2"/>
    <property type="match status" value="1"/>
</dbReference>
<dbReference type="Proteomes" id="UP000595841">
    <property type="component" value="Chromosome"/>
</dbReference>
<evidence type="ECO:0000313" key="5">
    <source>
        <dbReference type="Proteomes" id="UP000595841"/>
    </source>
</evidence>
<dbReference type="EMBL" id="CP068595">
    <property type="protein sequence ID" value="QQZ58632.1"/>
    <property type="molecule type" value="Genomic_DNA"/>
</dbReference>
<accession>A0A974SAA8</accession>
<dbReference type="InterPro" id="IPR009057">
    <property type="entry name" value="Homeodomain-like_sf"/>
</dbReference>
<keyword evidence="5" id="KW-1185">Reference proteome</keyword>